<proteinExistence type="predicted"/>
<evidence type="ECO:0000256" key="4">
    <source>
        <dbReference type="ARBA" id="ARBA00022777"/>
    </source>
</evidence>
<protein>
    <submittedName>
        <fullName evidence="6">Dual specificity testis-specific protein kinase 2</fullName>
    </submittedName>
</protein>
<evidence type="ECO:0000256" key="1">
    <source>
        <dbReference type="ARBA" id="ARBA00022527"/>
    </source>
</evidence>
<dbReference type="PANTHER" id="PTHR46485:SF5">
    <property type="entry name" value="CENTER DIVIDER, ISOFORM A"/>
    <property type="match status" value="1"/>
</dbReference>
<keyword evidence="3" id="KW-0547">Nucleotide-binding</keyword>
<evidence type="ECO:0000313" key="6">
    <source>
        <dbReference type="EMBL" id="MPC86740.1"/>
    </source>
</evidence>
<dbReference type="Gene3D" id="1.10.510.10">
    <property type="entry name" value="Transferase(Phosphotransferase) domain 1"/>
    <property type="match status" value="1"/>
</dbReference>
<dbReference type="OrthoDB" id="20134at2759"/>
<dbReference type="GO" id="GO:0005737">
    <property type="term" value="C:cytoplasm"/>
    <property type="evidence" value="ECO:0007669"/>
    <property type="project" value="TreeGrafter"/>
</dbReference>
<evidence type="ECO:0000256" key="3">
    <source>
        <dbReference type="ARBA" id="ARBA00022741"/>
    </source>
</evidence>
<dbReference type="InterPro" id="IPR050940">
    <property type="entry name" value="Actin_reg-Ser/Thr_kinase"/>
</dbReference>
<keyword evidence="4 6" id="KW-0418">Kinase</keyword>
<evidence type="ECO:0000256" key="5">
    <source>
        <dbReference type="ARBA" id="ARBA00022840"/>
    </source>
</evidence>
<reference evidence="6 7" key="1">
    <citation type="submission" date="2019-05" db="EMBL/GenBank/DDBJ databases">
        <title>Another draft genome of Portunus trituberculatus and its Hox gene families provides insights of decapod evolution.</title>
        <authorList>
            <person name="Jeong J.-H."/>
            <person name="Song I."/>
            <person name="Kim S."/>
            <person name="Choi T."/>
            <person name="Kim D."/>
            <person name="Ryu S."/>
            <person name="Kim W."/>
        </authorList>
    </citation>
    <scope>NUCLEOTIDE SEQUENCE [LARGE SCALE GENOMIC DNA]</scope>
    <source>
        <tissue evidence="6">Muscle</tissue>
    </source>
</reference>
<keyword evidence="7" id="KW-1185">Reference proteome</keyword>
<dbReference type="InterPro" id="IPR011009">
    <property type="entry name" value="Kinase-like_dom_sf"/>
</dbReference>
<evidence type="ECO:0000313" key="7">
    <source>
        <dbReference type="Proteomes" id="UP000324222"/>
    </source>
</evidence>
<keyword evidence="5" id="KW-0067">ATP-binding</keyword>
<dbReference type="EMBL" id="VSRR010072350">
    <property type="protein sequence ID" value="MPC86740.1"/>
    <property type="molecule type" value="Genomic_DNA"/>
</dbReference>
<dbReference type="GO" id="GO:0005634">
    <property type="term" value="C:nucleus"/>
    <property type="evidence" value="ECO:0007669"/>
    <property type="project" value="TreeGrafter"/>
</dbReference>
<dbReference type="GO" id="GO:0004674">
    <property type="term" value="F:protein serine/threonine kinase activity"/>
    <property type="evidence" value="ECO:0007669"/>
    <property type="project" value="UniProtKB-KW"/>
</dbReference>
<organism evidence="6 7">
    <name type="scientific">Portunus trituberculatus</name>
    <name type="common">Swimming crab</name>
    <name type="synonym">Neptunus trituberculatus</name>
    <dbReference type="NCBI Taxonomy" id="210409"/>
    <lineage>
        <taxon>Eukaryota</taxon>
        <taxon>Metazoa</taxon>
        <taxon>Ecdysozoa</taxon>
        <taxon>Arthropoda</taxon>
        <taxon>Crustacea</taxon>
        <taxon>Multicrustacea</taxon>
        <taxon>Malacostraca</taxon>
        <taxon>Eumalacostraca</taxon>
        <taxon>Eucarida</taxon>
        <taxon>Decapoda</taxon>
        <taxon>Pleocyemata</taxon>
        <taxon>Brachyura</taxon>
        <taxon>Eubrachyura</taxon>
        <taxon>Portunoidea</taxon>
        <taxon>Portunidae</taxon>
        <taxon>Portuninae</taxon>
        <taxon>Portunus</taxon>
    </lineage>
</organism>
<name>A0A5B7IQ49_PORTR</name>
<sequence>MCQQDCPALFLQLAFMCCQIDPASRPSFEELKAKLEYLLAQLTSQSTCCTARKLKGG</sequence>
<comment type="caution">
    <text evidence="6">The sequence shown here is derived from an EMBL/GenBank/DDBJ whole genome shotgun (WGS) entry which is preliminary data.</text>
</comment>
<keyword evidence="2" id="KW-0808">Transferase</keyword>
<dbReference type="GO" id="GO:0005524">
    <property type="term" value="F:ATP binding"/>
    <property type="evidence" value="ECO:0007669"/>
    <property type="project" value="UniProtKB-KW"/>
</dbReference>
<evidence type="ECO:0000256" key="2">
    <source>
        <dbReference type="ARBA" id="ARBA00022679"/>
    </source>
</evidence>
<gene>
    <name evidence="6" type="primary">Tesk2_1</name>
    <name evidence="6" type="ORF">E2C01_081576</name>
</gene>
<dbReference type="AlphaFoldDB" id="A0A5B7IQ49"/>
<accession>A0A5B7IQ49</accession>
<dbReference type="GO" id="GO:0030036">
    <property type="term" value="P:actin cytoskeleton organization"/>
    <property type="evidence" value="ECO:0007669"/>
    <property type="project" value="TreeGrafter"/>
</dbReference>
<dbReference type="Proteomes" id="UP000324222">
    <property type="component" value="Unassembled WGS sequence"/>
</dbReference>
<dbReference type="SUPFAM" id="SSF56112">
    <property type="entry name" value="Protein kinase-like (PK-like)"/>
    <property type="match status" value="1"/>
</dbReference>
<keyword evidence="1" id="KW-0723">Serine/threonine-protein kinase</keyword>
<dbReference type="PANTHER" id="PTHR46485">
    <property type="entry name" value="LIM DOMAIN KINASE 1"/>
    <property type="match status" value="1"/>
</dbReference>